<dbReference type="InterPro" id="IPR003760">
    <property type="entry name" value="PnrA-like"/>
</dbReference>
<evidence type="ECO:0000313" key="10">
    <source>
        <dbReference type="EMBL" id="CUP99455.1"/>
    </source>
</evidence>
<dbReference type="Proteomes" id="UP000095765">
    <property type="component" value="Unassembled WGS sequence"/>
</dbReference>
<evidence type="ECO:0000256" key="5">
    <source>
        <dbReference type="ARBA" id="ARBA00023136"/>
    </source>
</evidence>
<organism evidence="10 12">
    <name type="scientific">Anaerotruncus colihominis</name>
    <dbReference type="NCBI Taxonomy" id="169435"/>
    <lineage>
        <taxon>Bacteria</taxon>
        <taxon>Bacillati</taxon>
        <taxon>Bacillota</taxon>
        <taxon>Clostridia</taxon>
        <taxon>Eubacteriales</taxon>
        <taxon>Oscillospiraceae</taxon>
        <taxon>Anaerotruncus</taxon>
    </lineage>
</organism>
<dbReference type="SUPFAM" id="SSF53822">
    <property type="entry name" value="Periplasmic binding protein-like I"/>
    <property type="match status" value="1"/>
</dbReference>
<reference evidence="10 12" key="1">
    <citation type="submission" date="2015-09" db="EMBL/GenBank/DDBJ databases">
        <authorList>
            <consortium name="Pathogen Informatics"/>
        </authorList>
    </citation>
    <scope>NUCLEOTIDE SEQUENCE [LARGE SCALE GENOMIC DNA]</scope>
    <source>
        <strain evidence="10 12">2789STDY5834939</strain>
    </source>
</reference>
<gene>
    <name evidence="10" type="primary">tmpC_6</name>
    <name evidence="11" type="ORF">DXC40_04200</name>
    <name evidence="10" type="ORF">ERS852551_02682</name>
</gene>
<dbReference type="OrthoDB" id="9769871at2"/>
<dbReference type="EMBL" id="QVME01000001">
    <property type="protein sequence ID" value="RGE70258.1"/>
    <property type="molecule type" value="Genomic_DNA"/>
</dbReference>
<protein>
    <submittedName>
        <fullName evidence="11">BMP family ABC transporter substrate-binding protein</fullName>
    </submittedName>
    <submittedName>
        <fullName evidence="10">Purine nucleoside receptor A</fullName>
    </submittedName>
</protein>
<evidence type="ECO:0000256" key="3">
    <source>
        <dbReference type="ARBA" id="ARBA00022475"/>
    </source>
</evidence>
<comment type="similarity">
    <text evidence="2">Belongs to the BMP lipoprotein family.</text>
</comment>
<accession>A0A174SVM8</accession>
<proteinExistence type="inferred from homology"/>
<dbReference type="Gene3D" id="3.40.50.2300">
    <property type="match status" value="2"/>
</dbReference>
<feature type="compositionally biased region" description="Low complexity" evidence="7">
    <location>
        <begin position="41"/>
        <end position="56"/>
    </location>
</feature>
<evidence type="ECO:0000313" key="13">
    <source>
        <dbReference type="Proteomes" id="UP000260828"/>
    </source>
</evidence>
<evidence type="ECO:0000256" key="6">
    <source>
        <dbReference type="ARBA" id="ARBA00023288"/>
    </source>
</evidence>
<keyword evidence="5" id="KW-0472">Membrane</keyword>
<dbReference type="Pfam" id="PF02608">
    <property type="entry name" value="Bmp"/>
    <property type="match status" value="1"/>
</dbReference>
<dbReference type="EMBL" id="CZBE01000020">
    <property type="protein sequence ID" value="CUP99455.1"/>
    <property type="molecule type" value="Genomic_DNA"/>
</dbReference>
<evidence type="ECO:0000256" key="7">
    <source>
        <dbReference type="SAM" id="MobiDB-lite"/>
    </source>
</evidence>
<dbReference type="PANTHER" id="PTHR34296">
    <property type="entry name" value="TRANSCRIPTIONAL ACTIVATOR PROTEIN MED"/>
    <property type="match status" value="1"/>
</dbReference>
<evidence type="ECO:0000256" key="4">
    <source>
        <dbReference type="ARBA" id="ARBA00022729"/>
    </source>
</evidence>
<evidence type="ECO:0000259" key="9">
    <source>
        <dbReference type="Pfam" id="PF02608"/>
    </source>
</evidence>
<evidence type="ECO:0000256" key="8">
    <source>
        <dbReference type="SAM" id="SignalP"/>
    </source>
</evidence>
<evidence type="ECO:0000313" key="12">
    <source>
        <dbReference type="Proteomes" id="UP000095765"/>
    </source>
</evidence>
<dbReference type="GeneID" id="72464979"/>
<evidence type="ECO:0000256" key="1">
    <source>
        <dbReference type="ARBA" id="ARBA00004193"/>
    </source>
</evidence>
<dbReference type="PANTHER" id="PTHR34296:SF2">
    <property type="entry name" value="ABC TRANSPORTER GUANOSINE-BINDING PROTEIN NUPN"/>
    <property type="match status" value="1"/>
</dbReference>
<keyword evidence="6" id="KW-0449">Lipoprotein</keyword>
<feature type="domain" description="ABC transporter substrate-binding protein PnrA-like" evidence="9">
    <location>
        <begin position="67"/>
        <end position="366"/>
    </location>
</feature>
<dbReference type="CDD" id="cd06354">
    <property type="entry name" value="PBP1_PrnA-like"/>
    <property type="match status" value="1"/>
</dbReference>
<keyword evidence="3" id="KW-1003">Cell membrane</keyword>
<dbReference type="RefSeq" id="WP_006874930.1">
    <property type="nucleotide sequence ID" value="NZ_CABIWA010000001.1"/>
</dbReference>
<dbReference type="Proteomes" id="UP000260828">
    <property type="component" value="Unassembled WGS sequence"/>
</dbReference>
<feature type="region of interest" description="Disordered" evidence="7">
    <location>
        <begin position="23"/>
        <end position="59"/>
    </location>
</feature>
<reference evidence="11 13" key="2">
    <citation type="submission" date="2018-08" db="EMBL/GenBank/DDBJ databases">
        <title>A genome reference for cultivated species of the human gut microbiota.</title>
        <authorList>
            <person name="Zou Y."/>
            <person name="Xue W."/>
            <person name="Luo G."/>
        </authorList>
    </citation>
    <scope>NUCLEOTIDE SEQUENCE [LARGE SCALE GENOMIC DNA]</scope>
    <source>
        <strain evidence="11 13">TF05-12AC</strain>
    </source>
</reference>
<dbReference type="GO" id="GO:0005886">
    <property type="term" value="C:plasma membrane"/>
    <property type="evidence" value="ECO:0007669"/>
    <property type="project" value="UniProtKB-SubCell"/>
</dbReference>
<name>A0A174SVM8_9FIRM</name>
<feature type="chain" id="PRO_5041795327" evidence="8">
    <location>
        <begin position="21"/>
        <end position="377"/>
    </location>
</feature>
<evidence type="ECO:0000313" key="11">
    <source>
        <dbReference type="EMBL" id="RGE70258.1"/>
    </source>
</evidence>
<dbReference type="InterPro" id="IPR050957">
    <property type="entry name" value="BMP_lipoprotein"/>
</dbReference>
<dbReference type="AlphaFoldDB" id="A0A174SVM8"/>
<dbReference type="InterPro" id="IPR028082">
    <property type="entry name" value="Peripla_BP_I"/>
</dbReference>
<keyword evidence="10" id="KW-0675">Receptor</keyword>
<keyword evidence="4 8" id="KW-0732">Signal</keyword>
<sequence>MKKLLSSVLAAILAAGMLTACGSKPAESTTSQAPAGDASTAQSAAPAGDEASAAEGNSTAASGDFSAAMITDVGGINDESFNQSAWSGMEQLEADKGVSVSFLESKKDADYAPNLEKKTDEAPDIIWGIGYLMKDAVQAAAESYPDQLYALVDDQFEEGAVPNAIGVVFQAEQSSFLAGYVAANKTETDHVGFILGMDSPTMDRFKYGYFAGVQYGAKELGKEIPCEYQLAESFSDSAKGKAIAQKMYTDGVDVIFHAAGQTGSGAIEAAKEMDKMIIGVDLDQNWMAPDNVITSALKNVGNAVYNVTERVMNGEQLGGTNVIMGLAEGGVGLAPSSDKHLSAELLAKVDELEQKIIAGEIVVPYTEDDYNTFVASL</sequence>
<comment type="subcellular location">
    <subcellularLocation>
        <location evidence="1">Cell membrane</location>
        <topology evidence="1">Lipid-anchor</topology>
    </subcellularLocation>
</comment>
<dbReference type="PROSITE" id="PS51257">
    <property type="entry name" value="PROKAR_LIPOPROTEIN"/>
    <property type="match status" value="1"/>
</dbReference>
<feature type="signal peptide" evidence="8">
    <location>
        <begin position="1"/>
        <end position="20"/>
    </location>
</feature>
<evidence type="ECO:0000256" key="2">
    <source>
        <dbReference type="ARBA" id="ARBA00008610"/>
    </source>
</evidence>